<accession>A0AAW1Y518</accession>
<dbReference type="PANTHER" id="PTHR45898:SF14">
    <property type="entry name" value="TOM1-LIKE PROTEIN 4"/>
    <property type="match status" value="1"/>
</dbReference>
<evidence type="ECO:0000256" key="3">
    <source>
        <dbReference type="ARBA" id="ARBA00022448"/>
    </source>
</evidence>
<keyword evidence="10" id="KW-1185">Reference proteome</keyword>
<feature type="compositionally biased region" description="Low complexity" evidence="6">
    <location>
        <begin position="353"/>
        <end position="364"/>
    </location>
</feature>
<feature type="compositionally biased region" description="Polar residues" evidence="6">
    <location>
        <begin position="306"/>
        <end position="316"/>
    </location>
</feature>
<dbReference type="Pfam" id="PF03127">
    <property type="entry name" value="GAT"/>
    <property type="match status" value="1"/>
</dbReference>
<feature type="compositionally biased region" description="Polar residues" evidence="6">
    <location>
        <begin position="442"/>
        <end position="451"/>
    </location>
</feature>
<evidence type="ECO:0000259" key="8">
    <source>
        <dbReference type="PROSITE" id="PS50909"/>
    </source>
</evidence>
<dbReference type="SUPFAM" id="SSF89009">
    <property type="entry name" value="GAT-like domain"/>
    <property type="match status" value="1"/>
</dbReference>
<feature type="region of interest" description="Disordered" evidence="6">
    <location>
        <begin position="288"/>
        <end position="474"/>
    </location>
</feature>
<keyword evidence="4" id="KW-0653">Protein transport</keyword>
<reference evidence="9 10" key="1">
    <citation type="journal article" date="2023" name="G3 (Bethesda)">
        <title>A chromosome-length genome assembly and annotation of blackberry (Rubus argutus, cv. 'Hillquist').</title>
        <authorList>
            <person name="Bruna T."/>
            <person name="Aryal R."/>
            <person name="Dudchenko O."/>
            <person name="Sargent D.J."/>
            <person name="Mead D."/>
            <person name="Buti M."/>
            <person name="Cavallini A."/>
            <person name="Hytonen T."/>
            <person name="Andres J."/>
            <person name="Pham M."/>
            <person name="Weisz D."/>
            <person name="Mascagni F."/>
            <person name="Usai G."/>
            <person name="Natali L."/>
            <person name="Bassil N."/>
            <person name="Fernandez G.E."/>
            <person name="Lomsadze A."/>
            <person name="Armour M."/>
            <person name="Olukolu B."/>
            <person name="Poorten T."/>
            <person name="Britton C."/>
            <person name="Davik J."/>
            <person name="Ashrafi H."/>
            <person name="Aiden E.L."/>
            <person name="Borodovsky M."/>
            <person name="Worthington M."/>
        </authorList>
    </citation>
    <scope>NUCLEOTIDE SEQUENCE [LARGE SCALE GENOMIC DNA]</scope>
    <source>
        <strain evidence="9">PI 553951</strain>
    </source>
</reference>
<evidence type="ECO:0000256" key="1">
    <source>
        <dbReference type="ARBA" id="ARBA00004170"/>
    </source>
</evidence>
<comment type="subcellular location">
    <subcellularLocation>
        <location evidence="1">Membrane</location>
        <topology evidence="1">Peripheral membrane protein</topology>
    </subcellularLocation>
</comment>
<dbReference type="PROSITE" id="PS50179">
    <property type="entry name" value="VHS"/>
    <property type="match status" value="1"/>
</dbReference>
<comment type="similarity">
    <text evidence="2">Belongs to the TOM1 family.</text>
</comment>
<gene>
    <name evidence="9" type="ORF">M0R45_009741</name>
</gene>
<name>A0AAW1Y518_RUBAR</name>
<evidence type="ECO:0000256" key="4">
    <source>
        <dbReference type="ARBA" id="ARBA00022927"/>
    </source>
</evidence>
<dbReference type="InterPro" id="IPR038425">
    <property type="entry name" value="GAT_sf"/>
</dbReference>
<dbReference type="PANTHER" id="PTHR45898">
    <property type="entry name" value="TOM1-LIKE PROTEIN"/>
    <property type="match status" value="1"/>
</dbReference>
<evidence type="ECO:0000256" key="2">
    <source>
        <dbReference type="ARBA" id="ARBA00007708"/>
    </source>
</evidence>
<feature type="domain" description="VHS" evidence="7">
    <location>
        <begin position="12"/>
        <end position="141"/>
    </location>
</feature>
<dbReference type="EMBL" id="JBEDUW010000002">
    <property type="protein sequence ID" value="KAK9944161.1"/>
    <property type="molecule type" value="Genomic_DNA"/>
</dbReference>
<evidence type="ECO:0000259" key="7">
    <source>
        <dbReference type="PROSITE" id="PS50179"/>
    </source>
</evidence>
<feature type="compositionally biased region" description="Low complexity" evidence="6">
    <location>
        <begin position="372"/>
        <end position="390"/>
    </location>
</feature>
<keyword evidence="3" id="KW-0813">Transport</keyword>
<dbReference type="CDD" id="cd14231">
    <property type="entry name" value="GAT_GGA-like_plant"/>
    <property type="match status" value="1"/>
</dbReference>
<comment type="caution">
    <text evidence="9">The sequence shown here is derived from an EMBL/GenBank/DDBJ whole genome shotgun (WGS) entry which is preliminary data.</text>
</comment>
<keyword evidence="5" id="KW-0472">Membrane</keyword>
<protein>
    <recommendedName>
        <fullName evidence="11">Target of Myb protein 1</fullName>
    </recommendedName>
</protein>
<dbReference type="InterPro" id="IPR044836">
    <property type="entry name" value="TOL_plant"/>
</dbReference>
<dbReference type="Gene3D" id="1.25.40.90">
    <property type="match status" value="1"/>
</dbReference>
<proteinExistence type="inferred from homology"/>
<dbReference type="SUPFAM" id="SSF48464">
    <property type="entry name" value="ENTH/VHS domain"/>
    <property type="match status" value="1"/>
</dbReference>
<evidence type="ECO:0000313" key="9">
    <source>
        <dbReference type="EMBL" id="KAK9944161.1"/>
    </source>
</evidence>
<evidence type="ECO:0000256" key="6">
    <source>
        <dbReference type="SAM" id="MobiDB-lite"/>
    </source>
</evidence>
<dbReference type="GO" id="GO:0005737">
    <property type="term" value="C:cytoplasm"/>
    <property type="evidence" value="ECO:0007669"/>
    <property type="project" value="UniProtKB-ARBA"/>
</dbReference>
<dbReference type="Pfam" id="PF00790">
    <property type="entry name" value="VHS"/>
    <property type="match status" value="1"/>
</dbReference>
<dbReference type="InterPro" id="IPR002014">
    <property type="entry name" value="VHS_dom"/>
</dbReference>
<evidence type="ECO:0000313" key="10">
    <source>
        <dbReference type="Proteomes" id="UP001457282"/>
    </source>
</evidence>
<feature type="compositionally biased region" description="Low complexity" evidence="6">
    <location>
        <begin position="418"/>
        <end position="434"/>
    </location>
</feature>
<dbReference type="PIRSF" id="PIRSF036948">
    <property type="entry name" value="TOM1"/>
    <property type="match status" value="1"/>
</dbReference>
<dbReference type="PROSITE" id="PS50909">
    <property type="entry name" value="GAT"/>
    <property type="match status" value="1"/>
</dbReference>
<evidence type="ECO:0000256" key="5">
    <source>
        <dbReference type="ARBA" id="ARBA00023136"/>
    </source>
</evidence>
<dbReference type="GO" id="GO:0043130">
    <property type="term" value="F:ubiquitin binding"/>
    <property type="evidence" value="ECO:0007669"/>
    <property type="project" value="InterPro"/>
</dbReference>
<sequence length="519" mass="56074">MAGNAVSCAERATSDMLIGPDWAINIELCDIINMEPGQAKDALKILKKRLGSKNPKIQLLALFALETLSKNCGENIFHHIVERDILHEMVKIVKKKPDLNVREKILILIDTWQEAFGGAMGRYPQYYAAYNELRTAGVEFPPRVEDSVPLFTPPQTQPVVPPVAVYDDAAIQASLQSDASGLSLPEIQNARGIADVLMEMLSALDANNPEGLKEEVIVDLVDQCRSYQKRVMLLVNNTADEALLFQGLSLNDDLQRVLSRHDDMVKGTTTEVRGPESSVVPLVNVNHEDDESEDEFAQLAHRSSRDNSQGQGQRSANEPVRVSPFLPPPPSPKRPITTGAGLVDYLSGDAYKSGGSAATSESTSFAVPAHLSPNSTSHPSSHSINTTPSPVFTGKPIYDEPTPRSKSIDELPPAPWDAQASGGSVSPGGSQSPVNLPPPPSRYNQRQQFFEQQAFSGGAAQTSSGSGSSYDSLVGQTQNLSLNSSTPTKQVKQEDALFKDLVDFAKAKSSSSANPNRSF</sequence>
<dbReference type="Gene3D" id="1.20.58.160">
    <property type="match status" value="1"/>
</dbReference>
<dbReference type="GO" id="GO:0035091">
    <property type="term" value="F:phosphatidylinositol binding"/>
    <property type="evidence" value="ECO:0007669"/>
    <property type="project" value="InterPro"/>
</dbReference>
<evidence type="ECO:0008006" key="11">
    <source>
        <dbReference type="Google" id="ProtNLM"/>
    </source>
</evidence>
<dbReference type="GO" id="GO:0016020">
    <property type="term" value="C:membrane"/>
    <property type="evidence" value="ECO:0007669"/>
    <property type="project" value="UniProtKB-SubCell"/>
</dbReference>
<dbReference type="InterPro" id="IPR014645">
    <property type="entry name" value="TOM1"/>
</dbReference>
<feature type="domain" description="GAT" evidence="8">
    <location>
        <begin position="178"/>
        <end position="266"/>
    </location>
</feature>
<dbReference type="CDD" id="cd03561">
    <property type="entry name" value="VHS"/>
    <property type="match status" value="1"/>
</dbReference>
<dbReference type="FunFam" id="1.25.40.90:FF:000028">
    <property type="entry name" value="TOM1-like protein 2"/>
    <property type="match status" value="1"/>
</dbReference>
<dbReference type="GO" id="GO:0043328">
    <property type="term" value="P:protein transport to vacuole involved in ubiquitin-dependent protein catabolic process via the multivesicular body sorting pathway"/>
    <property type="evidence" value="ECO:0007669"/>
    <property type="project" value="InterPro"/>
</dbReference>
<dbReference type="Proteomes" id="UP001457282">
    <property type="component" value="Unassembled WGS sequence"/>
</dbReference>
<dbReference type="InterPro" id="IPR008942">
    <property type="entry name" value="ENTH_VHS"/>
</dbReference>
<organism evidence="9 10">
    <name type="scientific">Rubus argutus</name>
    <name type="common">Southern blackberry</name>
    <dbReference type="NCBI Taxonomy" id="59490"/>
    <lineage>
        <taxon>Eukaryota</taxon>
        <taxon>Viridiplantae</taxon>
        <taxon>Streptophyta</taxon>
        <taxon>Embryophyta</taxon>
        <taxon>Tracheophyta</taxon>
        <taxon>Spermatophyta</taxon>
        <taxon>Magnoliopsida</taxon>
        <taxon>eudicotyledons</taxon>
        <taxon>Gunneridae</taxon>
        <taxon>Pentapetalae</taxon>
        <taxon>rosids</taxon>
        <taxon>fabids</taxon>
        <taxon>Rosales</taxon>
        <taxon>Rosaceae</taxon>
        <taxon>Rosoideae</taxon>
        <taxon>Rosoideae incertae sedis</taxon>
        <taxon>Rubus</taxon>
    </lineage>
</organism>
<feature type="compositionally biased region" description="Low complexity" evidence="6">
    <location>
        <begin position="452"/>
        <end position="469"/>
    </location>
</feature>
<dbReference type="InterPro" id="IPR004152">
    <property type="entry name" value="GAT_dom"/>
</dbReference>
<dbReference type="AlphaFoldDB" id="A0AAW1Y518"/>
<dbReference type="SMART" id="SM00288">
    <property type="entry name" value="VHS"/>
    <property type="match status" value="1"/>
</dbReference>
<feature type="compositionally biased region" description="Basic and acidic residues" evidence="6">
    <location>
        <begin position="397"/>
        <end position="409"/>
    </location>
</feature>